<proteinExistence type="predicted"/>
<protein>
    <recommendedName>
        <fullName evidence="5">Glycosyl transferase family 1 domain-containing protein</fullName>
    </recommendedName>
</protein>
<dbReference type="OrthoDB" id="178536at2"/>
<sequence>MKIALLTPAIGSRNVGDAMIESAIRRLVPAAAYERFTIRRALTEEEMRALNAYDAAILCGSNLYQDKLQCALDQRFLDQLRIPLIPLGMGASATTGSVPHMNEADAAIVRGLHSRCAQSSVRDEITLRFLQGLGIQNVRLTGCPVLFHALKRPEIQIGESGPVTVSLRQTFLHGAEPLEKKQEALLEVLCQKHRPTLIAQGPADFAQARRLVWEHDLDHVYDDHESVEVYEWFAQNQAWTGGFRLHFGMLSLSYGRPAWFVGHDTRVEGFCSLMDLPYLDIRQATRNDVHEWGPQRMGDFAGFSARWSELAAEMRAVLEANGLPCAIEAPAAPIKPRVLFMVPRREWAYDFSAQSMIRRLEPEYDIRVRYSTDDPALRPEPYDLALVFYWAETAHRHRGFDPNRVVEYVSSHRWQHPGKHGPLSVHDFIWRHLHQAGTVLTTSLRLLNLLKGERPRVFHAPNGYEPNRFCRTRERSGPLRIGAAGFQGDSVKGYGEILLPAAQGHQFELAEGTMSHEAMNEFYNRFDIIAVTSAHEGEPLTLIEAMAAGCFPVCTDVGIVPELVKDRENGLIVKERSIAAFREAFDWCEANLDLVRAAGRRNAELLRSTRTWEQLIPSFSARLEEALHWASRPRFILETRLEEGDPALQRLHRLLARFRQSVACTPVADEPLIELAEDVRRHEEAGRPWQMLPGHCYRLYLMHESGPHDLGWDLLEKSLRAALLPAPPVRRPLLARLRRFAIRQLTRWY</sequence>
<dbReference type="PANTHER" id="PTHR12526">
    <property type="entry name" value="GLYCOSYLTRANSFERASE"/>
    <property type="match status" value="1"/>
</dbReference>
<organism evidence="3 4">
    <name type="scientific">Brevifollis gellanilyticus</name>
    <dbReference type="NCBI Taxonomy" id="748831"/>
    <lineage>
        <taxon>Bacteria</taxon>
        <taxon>Pseudomonadati</taxon>
        <taxon>Verrucomicrobiota</taxon>
        <taxon>Verrucomicrobiia</taxon>
        <taxon>Verrucomicrobiales</taxon>
        <taxon>Verrucomicrobiaceae</taxon>
    </lineage>
</organism>
<gene>
    <name evidence="3" type="ORF">BGE01nite_42540</name>
</gene>
<keyword evidence="4" id="KW-1185">Reference proteome</keyword>
<dbReference type="Proteomes" id="UP000321577">
    <property type="component" value="Unassembled WGS sequence"/>
</dbReference>
<dbReference type="InterPro" id="IPR001296">
    <property type="entry name" value="Glyco_trans_1"/>
</dbReference>
<dbReference type="AlphaFoldDB" id="A0A512MDZ8"/>
<dbReference type="Pfam" id="PF04230">
    <property type="entry name" value="PS_pyruv_trans"/>
    <property type="match status" value="1"/>
</dbReference>
<name>A0A512MDZ8_9BACT</name>
<dbReference type="PANTHER" id="PTHR12526:SF630">
    <property type="entry name" value="GLYCOSYLTRANSFERASE"/>
    <property type="match status" value="1"/>
</dbReference>
<dbReference type="EMBL" id="BKAG01000039">
    <property type="protein sequence ID" value="GEP44963.1"/>
    <property type="molecule type" value="Genomic_DNA"/>
</dbReference>
<dbReference type="RefSeq" id="WP_146853415.1">
    <property type="nucleotide sequence ID" value="NZ_BKAG01000039.1"/>
</dbReference>
<accession>A0A512MDZ8</accession>
<dbReference type="Pfam" id="PF00534">
    <property type="entry name" value="Glycos_transf_1"/>
    <property type="match status" value="1"/>
</dbReference>
<dbReference type="GO" id="GO:0016757">
    <property type="term" value="F:glycosyltransferase activity"/>
    <property type="evidence" value="ECO:0007669"/>
    <property type="project" value="InterPro"/>
</dbReference>
<evidence type="ECO:0000313" key="4">
    <source>
        <dbReference type="Proteomes" id="UP000321577"/>
    </source>
</evidence>
<dbReference type="CDD" id="cd03801">
    <property type="entry name" value="GT4_PimA-like"/>
    <property type="match status" value="1"/>
</dbReference>
<dbReference type="InterPro" id="IPR007345">
    <property type="entry name" value="Polysacch_pyruvyl_Trfase"/>
</dbReference>
<evidence type="ECO:0000313" key="3">
    <source>
        <dbReference type="EMBL" id="GEP44963.1"/>
    </source>
</evidence>
<dbReference type="SUPFAM" id="SSF53756">
    <property type="entry name" value="UDP-Glycosyltransferase/glycogen phosphorylase"/>
    <property type="match status" value="1"/>
</dbReference>
<comment type="caution">
    <text evidence="3">The sequence shown here is derived from an EMBL/GenBank/DDBJ whole genome shotgun (WGS) entry which is preliminary data.</text>
</comment>
<feature type="domain" description="Polysaccharide pyruvyl transferase" evidence="2">
    <location>
        <begin position="14"/>
        <end position="264"/>
    </location>
</feature>
<evidence type="ECO:0000259" key="1">
    <source>
        <dbReference type="Pfam" id="PF00534"/>
    </source>
</evidence>
<dbReference type="Gene3D" id="3.40.50.2000">
    <property type="entry name" value="Glycogen Phosphorylase B"/>
    <property type="match status" value="1"/>
</dbReference>
<reference evidence="3 4" key="1">
    <citation type="submission" date="2019-07" db="EMBL/GenBank/DDBJ databases">
        <title>Whole genome shotgun sequence of Brevifollis gellanilyticus NBRC 108608.</title>
        <authorList>
            <person name="Hosoyama A."/>
            <person name="Uohara A."/>
            <person name="Ohji S."/>
            <person name="Ichikawa N."/>
        </authorList>
    </citation>
    <scope>NUCLEOTIDE SEQUENCE [LARGE SCALE GENOMIC DNA]</scope>
    <source>
        <strain evidence="3 4">NBRC 108608</strain>
    </source>
</reference>
<evidence type="ECO:0008006" key="5">
    <source>
        <dbReference type="Google" id="ProtNLM"/>
    </source>
</evidence>
<feature type="domain" description="Glycosyl transferase family 1" evidence="1">
    <location>
        <begin position="512"/>
        <end position="594"/>
    </location>
</feature>
<evidence type="ECO:0000259" key="2">
    <source>
        <dbReference type="Pfam" id="PF04230"/>
    </source>
</evidence>